<dbReference type="InterPro" id="IPR013718">
    <property type="entry name" value="COQ9_C"/>
</dbReference>
<evidence type="ECO:0000256" key="3">
    <source>
        <dbReference type="ARBA" id="ARBA00022688"/>
    </source>
</evidence>
<protein>
    <submittedName>
        <fullName evidence="8">COQ9 family protein</fullName>
    </submittedName>
</protein>
<dbReference type="InterPro" id="IPR012762">
    <property type="entry name" value="Ubiq_biosynth_COQ9"/>
</dbReference>
<dbReference type="GO" id="GO:0006744">
    <property type="term" value="P:ubiquinone biosynthetic process"/>
    <property type="evidence" value="ECO:0007669"/>
    <property type="project" value="UniProtKB-KW"/>
</dbReference>
<dbReference type="PANTHER" id="PTHR21427:SF19">
    <property type="entry name" value="UBIQUINONE BIOSYNTHESIS PROTEIN COQ9, MITOCHONDRIAL"/>
    <property type="match status" value="1"/>
</dbReference>
<organism evidence="8 9">
    <name type="scientific">Halocynthiibacter styelae</name>
    <dbReference type="NCBI Taxonomy" id="2761955"/>
    <lineage>
        <taxon>Bacteria</taxon>
        <taxon>Pseudomonadati</taxon>
        <taxon>Pseudomonadota</taxon>
        <taxon>Alphaproteobacteria</taxon>
        <taxon>Rhodobacterales</taxon>
        <taxon>Paracoccaceae</taxon>
        <taxon>Halocynthiibacter</taxon>
    </lineage>
</organism>
<accession>A0A8J7IQP1</accession>
<evidence type="ECO:0000256" key="1">
    <source>
        <dbReference type="ARBA" id="ARBA00004749"/>
    </source>
</evidence>
<comment type="pathway">
    <text evidence="1">Cofactor biosynthesis; ubiquinone biosynthesis.</text>
</comment>
<dbReference type="GO" id="GO:0008289">
    <property type="term" value="F:lipid binding"/>
    <property type="evidence" value="ECO:0007669"/>
    <property type="project" value="UniProtKB-KW"/>
</dbReference>
<dbReference type="AlphaFoldDB" id="A0A8J7IQP1"/>
<evidence type="ECO:0000313" key="8">
    <source>
        <dbReference type="EMBL" id="MBI1493596.1"/>
    </source>
</evidence>
<gene>
    <name evidence="8" type="ORF">H1D41_08135</name>
</gene>
<dbReference type="PANTHER" id="PTHR21427">
    <property type="entry name" value="UBIQUINONE BIOSYNTHESIS PROTEIN COQ9, MITOCHONDRIAL"/>
    <property type="match status" value="1"/>
</dbReference>
<keyword evidence="3" id="KW-0831">Ubiquinone biosynthesis</keyword>
<reference evidence="8" key="1">
    <citation type="submission" date="2020-10" db="EMBL/GenBank/DDBJ databases">
        <title>Paenihalocynthiibacter styelae gen. nov., sp. nov., isolated from stalked sea squirt Styela clava.</title>
        <authorList>
            <person name="Kim Y.-O."/>
            <person name="Yoon J.-H."/>
        </authorList>
    </citation>
    <scope>NUCLEOTIDE SEQUENCE</scope>
    <source>
        <strain evidence="8">MYP1-1</strain>
    </source>
</reference>
<keyword evidence="5" id="KW-0446">Lipid-binding</keyword>
<evidence type="ECO:0000313" key="9">
    <source>
        <dbReference type="Proteomes" id="UP000640583"/>
    </source>
</evidence>
<evidence type="ECO:0000256" key="5">
    <source>
        <dbReference type="ARBA" id="ARBA00023121"/>
    </source>
</evidence>
<dbReference type="RefSeq" id="WP_228848434.1">
    <property type="nucleotide sequence ID" value="NZ_JADCKQ010000005.1"/>
</dbReference>
<evidence type="ECO:0000256" key="2">
    <source>
        <dbReference type="ARBA" id="ARBA00010766"/>
    </source>
</evidence>
<feature type="domain" description="COQ9 C-terminal" evidence="7">
    <location>
        <begin position="113"/>
        <end position="183"/>
    </location>
</feature>
<proteinExistence type="inferred from homology"/>
<dbReference type="Pfam" id="PF08511">
    <property type="entry name" value="COQ9"/>
    <property type="match status" value="1"/>
</dbReference>
<keyword evidence="9" id="KW-1185">Reference proteome</keyword>
<comment type="caution">
    <text evidence="8">The sequence shown here is derived from an EMBL/GenBank/DDBJ whole genome shotgun (WGS) entry which is preliminary data.</text>
</comment>
<evidence type="ECO:0000256" key="6">
    <source>
        <dbReference type="ARBA" id="ARBA00058104"/>
    </source>
</evidence>
<keyword evidence="4" id="KW-0809">Transit peptide</keyword>
<evidence type="ECO:0000256" key="4">
    <source>
        <dbReference type="ARBA" id="ARBA00022946"/>
    </source>
</evidence>
<sequence length="224" mass="24208">MTEPLRTRLLHAITPHVIFDGWGPESFAMAASDCDVTLADAQATCPRGALDLAVDFHKAGDAQMLAAVDEMPLSDMRIRDRVAALVMARLEAAEDKELVRRGSSLFALPGNASEGAALIWGTADAIWTALGDTSEDGNWYSKRAVLSGVYGSTVLYWLGDDSPDHQATLEFLDRRIENVMQFEKAKAQAQKLPFVGGLISSVMSNIKAPGTTTRDDLPGTINRT</sequence>
<comment type="similarity">
    <text evidence="2">Belongs to the COQ9 family.</text>
</comment>
<comment type="function">
    <text evidence="6">Membrane-associated protein that warps the membrane surface to access and bind aromatic isoprenes with high specificity, including ubiquinone (CoQ) isoprene intermediates and presents them directly to COQ7, therefore facilitating the COQ7-mediated hydroxylase step. Participates in the biosynthesis of coenzyme Q, also named ubiquinone, an essential lipid-soluble electron transporter for aerobic cellular respiration.</text>
</comment>
<dbReference type="Gene3D" id="1.10.357.10">
    <property type="entry name" value="Tetracycline Repressor, domain 2"/>
    <property type="match status" value="1"/>
</dbReference>
<name>A0A8J7IQP1_9RHOB</name>
<evidence type="ECO:0000259" key="7">
    <source>
        <dbReference type="Pfam" id="PF08511"/>
    </source>
</evidence>
<dbReference type="Proteomes" id="UP000640583">
    <property type="component" value="Unassembled WGS sequence"/>
</dbReference>
<dbReference type="EMBL" id="JADCKQ010000005">
    <property type="protein sequence ID" value="MBI1493596.1"/>
    <property type="molecule type" value="Genomic_DNA"/>
</dbReference>
<dbReference type="NCBIfam" id="TIGR02396">
    <property type="entry name" value="diverge_rpsU"/>
    <property type="match status" value="1"/>
</dbReference>